<accession>A0A841HT93</accession>
<evidence type="ECO:0000313" key="4">
    <source>
        <dbReference type="EMBL" id="MBB6095864.1"/>
    </source>
</evidence>
<evidence type="ECO:0000256" key="2">
    <source>
        <dbReference type="SAM" id="SignalP"/>
    </source>
</evidence>
<feature type="chain" id="PRO_5032616341" description="Protein-glutamine gamma-glutamyltransferase-like C-terminal domain-containing protein" evidence="2">
    <location>
        <begin position="32"/>
        <end position="256"/>
    </location>
</feature>
<keyword evidence="2" id="KW-0732">Signal</keyword>
<keyword evidence="1" id="KW-0472">Membrane</keyword>
<proteinExistence type="predicted"/>
<sequence>MRSRSDPSRKRVALSLLASAALFLVTNPAIAAEGDPPTEEAVTTAVEKLKADPNLASERTTRILRWVDSDDPKPKEEPSSWLEWLADLMRWIADSSRIIVWLIVATLAALLVLFIVRFLRQMGPNAAARRFEAPTHVHDLDIRPESLPDDIGAEALALWQRGEHRAALSLLYRGLLSRLAHGHGLEIRHSTTENDCIDLATRHLTADSGAYVSRLVRMWQLAVYGGHEPATDDVQSVCSHFAQALAPPVTQETQAR</sequence>
<evidence type="ECO:0000256" key="1">
    <source>
        <dbReference type="SAM" id="Phobius"/>
    </source>
</evidence>
<evidence type="ECO:0000313" key="5">
    <source>
        <dbReference type="Proteomes" id="UP000588068"/>
    </source>
</evidence>
<evidence type="ECO:0000259" key="3">
    <source>
        <dbReference type="Pfam" id="PF13559"/>
    </source>
</evidence>
<feature type="transmembrane region" description="Helical" evidence="1">
    <location>
        <begin position="98"/>
        <end position="119"/>
    </location>
</feature>
<dbReference type="AlphaFoldDB" id="A0A841HT93"/>
<gene>
    <name evidence="4" type="ORF">HNQ60_004755</name>
</gene>
<keyword evidence="1" id="KW-0812">Transmembrane</keyword>
<keyword evidence="5" id="KW-1185">Reference proteome</keyword>
<dbReference type="Proteomes" id="UP000588068">
    <property type="component" value="Unassembled WGS sequence"/>
</dbReference>
<name>A0A841HT93_9GAMM</name>
<dbReference type="InterPro" id="IPR025403">
    <property type="entry name" value="TgpA-like_C"/>
</dbReference>
<dbReference type="RefSeq" id="WP_184335251.1">
    <property type="nucleotide sequence ID" value="NZ_JACHHZ010000006.1"/>
</dbReference>
<protein>
    <recommendedName>
        <fullName evidence="3">Protein-glutamine gamma-glutamyltransferase-like C-terminal domain-containing protein</fullName>
    </recommendedName>
</protein>
<organism evidence="4 5">
    <name type="scientific">Povalibacter uvarum</name>
    <dbReference type="NCBI Taxonomy" id="732238"/>
    <lineage>
        <taxon>Bacteria</taxon>
        <taxon>Pseudomonadati</taxon>
        <taxon>Pseudomonadota</taxon>
        <taxon>Gammaproteobacteria</taxon>
        <taxon>Steroidobacterales</taxon>
        <taxon>Steroidobacteraceae</taxon>
        <taxon>Povalibacter</taxon>
    </lineage>
</organism>
<comment type="caution">
    <text evidence="4">The sequence shown here is derived from an EMBL/GenBank/DDBJ whole genome shotgun (WGS) entry which is preliminary data.</text>
</comment>
<dbReference type="Pfam" id="PF13559">
    <property type="entry name" value="DUF4129"/>
    <property type="match status" value="1"/>
</dbReference>
<feature type="domain" description="Protein-glutamine gamma-glutamyltransferase-like C-terminal" evidence="3">
    <location>
        <begin position="171"/>
        <end position="238"/>
    </location>
</feature>
<keyword evidence="1" id="KW-1133">Transmembrane helix</keyword>
<reference evidence="4 5" key="1">
    <citation type="submission" date="2020-08" db="EMBL/GenBank/DDBJ databases">
        <title>Genomic Encyclopedia of Type Strains, Phase IV (KMG-IV): sequencing the most valuable type-strain genomes for metagenomic binning, comparative biology and taxonomic classification.</title>
        <authorList>
            <person name="Goeker M."/>
        </authorList>
    </citation>
    <scope>NUCLEOTIDE SEQUENCE [LARGE SCALE GENOMIC DNA]</scope>
    <source>
        <strain evidence="4 5">DSM 26723</strain>
    </source>
</reference>
<feature type="signal peptide" evidence="2">
    <location>
        <begin position="1"/>
        <end position="31"/>
    </location>
</feature>
<dbReference type="EMBL" id="JACHHZ010000006">
    <property type="protein sequence ID" value="MBB6095864.1"/>
    <property type="molecule type" value="Genomic_DNA"/>
</dbReference>